<evidence type="ECO:0000313" key="2">
    <source>
        <dbReference type="EMBL" id="MDR6241072.1"/>
    </source>
</evidence>
<keyword evidence="1" id="KW-1133">Transmembrane helix</keyword>
<dbReference type="EMBL" id="JAVDQD010000006">
    <property type="protein sequence ID" value="MDR6241072.1"/>
    <property type="molecule type" value="Genomic_DNA"/>
</dbReference>
<name>A0AAE3XR43_9BACT</name>
<keyword evidence="3" id="KW-1185">Reference proteome</keyword>
<protein>
    <submittedName>
        <fullName evidence="2">Uncharacterized protein</fullName>
    </submittedName>
</protein>
<gene>
    <name evidence="2" type="ORF">HNQ88_004148</name>
</gene>
<proteinExistence type="predicted"/>
<evidence type="ECO:0000313" key="3">
    <source>
        <dbReference type="Proteomes" id="UP001185092"/>
    </source>
</evidence>
<feature type="transmembrane region" description="Helical" evidence="1">
    <location>
        <begin position="14"/>
        <end position="33"/>
    </location>
</feature>
<sequence>MCGLCVFIFEINDILIAFCGVIFFGIVIFDYELRDNF</sequence>
<accession>A0AAE3XR43</accession>
<comment type="caution">
    <text evidence="2">The sequence shown here is derived from an EMBL/GenBank/DDBJ whole genome shotgun (WGS) entry which is preliminary data.</text>
</comment>
<keyword evidence="1" id="KW-0472">Membrane</keyword>
<organism evidence="2 3">
    <name type="scientific">Aureibacter tunicatorum</name>
    <dbReference type="NCBI Taxonomy" id="866807"/>
    <lineage>
        <taxon>Bacteria</taxon>
        <taxon>Pseudomonadati</taxon>
        <taxon>Bacteroidota</taxon>
        <taxon>Cytophagia</taxon>
        <taxon>Cytophagales</taxon>
        <taxon>Persicobacteraceae</taxon>
        <taxon>Aureibacter</taxon>
    </lineage>
</organism>
<reference evidence="2" key="1">
    <citation type="submission" date="2023-07" db="EMBL/GenBank/DDBJ databases">
        <title>Genomic Encyclopedia of Type Strains, Phase IV (KMG-IV): sequencing the most valuable type-strain genomes for metagenomic binning, comparative biology and taxonomic classification.</title>
        <authorList>
            <person name="Goeker M."/>
        </authorList>
    </citation>
    <scope>NUCLEOTIDE SEQUENCE</scope>
    <source>
        <strain evidence="2">DSM 26174</strain>
    </source>
</reference>
<keyword evidence="1" id="KW-0812">Transmembrane</keyword>
<dbReference type="Proteomes" id="UP001185092">
    <property type="component" value="Unassembled WGS sequence"/>
</dbReference>
<dbReference type="AlphaFoldDB" id="A0AAE3XR43"/>
<evidence type="ECO:0000256" key="1">
    <source>
        <dbReference type="SAM" id="Phobius"/>
    </source>
</evidence>